<keyword evidence="2" id="KW-1185">Reference proteome</keyword>
<dbReference type="EMBL" id="BDIP01006374">
    <property type="protein sequence ID" value="GIQ90587.1"/>
    <property type="molecule type" value="Genomic_DNA"/>
</dbReference>
<sequence length="61" mass="6610">MSSEPPYEIVEVPGRGLGLVATRALVKGELVLDEVPLVSIDTGAQREAIMTCKTLHDTWLC</sequence>
<dbReference type="AlphaFoldDB" id="A0A9K3D8I9"/>
<evidence type="ECO:0000313" key="1">
    <source>
        <dbReference type="EMBL" id="GIQ90587.1"/>
    </source>
</evidence>
<dbReference type="SUPFAM" id="SSF82199">
    <property type="entry name" value="SET domain"/>
    <property type="match status" value="1"/>
</dbReference>
<proteinExistence type="predicted"/>
<protein>
    <submittedName>
        <fullName evidence="1">Uncharacterized protein</fullName>
    </submittedName>
</protein>
<evidence type="ECO:0000313" key="2">
    <source>
        <dbReference type="Proteomes" id="UP000265618"/>
    </source>
</evidence>
<gene>
    <name evidence="1" type="ORF">KIPB_013432</name>
</gene>
<dbReference type="InterPro" id="IPR046341">
    <property type="entry name" value="SET_dom_sf"/>
</dbReference>
<reference evidence="1 2" key="1">
    <citation type="journal article" date="2018" name="PLoS ONE">
        <title>The draft genome of Kipferlia bialata reveals reductive genome evolution in fornicate parasites.</title>
        <authorList>
            <person name="Tanifuji G."/>
            <person name="Takabayashi S."/>
            <person name="Kume K."/>
            <person name="Takagi M."/>
            <person name="Nakayama T."/>
            <person name="Kamikawa R."/>
            <person name="Inagaki Y."/>
            <person name="Hashimoto T."/>
        </authorList>
    </citation>
    <scope>NUCLEOTIDE SEQUENCE [LARGE SCALE GENOMIC DNA]</scope>
    <source>
        <strain evidence="1">NY0173</strain>
    </source>
</reference>
<dbReference type="OrthoDB" id="265717at2759"/>
<organism evidence="1 2">
    <name type="scientific">Kipferlia bialata</name>
    <dbReference type="NCBI Taxonomy" id="797122"/>
    <lineage>
        <taxon>Eukaryota</taxon>
        <taxon>Metamonada</taxon>
        <taxon>Carpediemonas-like organisms</taxon>
        <taxon>Kipferlia</taxon>
    </lineage>
</organism>
<dbReference type="Proteomes" id="UP000265618">
    <property type="component" value="Unassembled WGS sequence"/>
</dbReference>
<feature type="non-terminal residue" evidence="1">
    <location>
        <position position="1"/>
    </location>
</feature>
<name>A0A9K3D8I9_9EUKA</name>
<accession>A0A9K3D8I9</accession>
<comment type="caution">
    <text evidence="1">The sequence shown here is derived from an EMBL/GenBank/DDBJ whole genome shotgun (WGS) entry which is preliminary data.</text>
</comment>